<dbReference type="GO" id="GO:0031267">
    <property type="term" value="F:small GTPase binding"/>
    <property type="evidence" value="ECO:0007669"/>
    <property type="project" value="InterPro"/>
</dbReference>
<dbReference type="InterPro" id="IPR011989">
    <property type="entry name" value="ARM-like"/>
</dbReference>
<dbReference type="InterPro" id="IPR001494">
    <property type="entry name" value="Importin-beta_N"/>
</dbReference>
<proteinExistence type="predicted"/>
<sequence length="1417" mass="150050">MSGGEKEGVIQTLLASVGSDEASRKQARDELFRLEKVSGFASCLLEIYADPQVTPAGRFLAITMCKNLFATQWKVSAANQARIGAAGGFLGMEEKEHLKKRFCELAGGLGGPNPPPNLKEFCLAVRRVCRVEFPAGWPAIGELILSKVRERTAEHASALQQRQQAGAGGCLNPVPDSFFPFLFLLHGIMKEEATKRLLALRKATHAIGPTLLEAIVPLWSAHFEFLRALGDAAVPAAYSAAASAVAAEQGTDSVWKASRYLDGLLSLILCQGFAHLHEQQGAPDVLSMFHEKLRFLFQKLPGAMGDPESFFVSNVRSNLKWTANIMKRHPLTFHGPGVGAVMRDAFSLVKFCRESPTGSAGDQQRGEDCGPLPPHVLSTALLVLSTALSTPSYRKGVEEAVGGAQAAMGARQPQGGTLGDRLSTAPSGTMTPPASWAPQAGSAAAVPGLLSPQANAASERCRALALECHRQFREFVVTEAGGPAGLSQAIVGLCLNVTIADARSWLADPEGEGVEGPCATSELRQAAEAVLQAAASEPFEAECVQASAAFLVKTLQAEAHTTEDILRQDSALGWALAIAKPLLQHSRYEELLPFLGSAAIKSESPLVRARVACFIRVWAEQVPASCLQDTLELLTRLIQKSADFVHEAAGSSSAHQQTNGEGRLGVLLSAVLPLKDLLDRHSDHVAWEDRRSFFVSAALELVAKLKTAEFLWRILNLVFLFLTHENVDLSDSSNSSSSSASMSLGDPAYPVSRPPPSPTAPRSSSSLVREGQLERLCLLWRLKEPLVRTALLDVLRALVALSCPGRDMYSFSGGGQQGGSAALSDELLACCMAITSDALSAHSQLQTRLRPALSLGEAARRLEALLVSVPEGVGASGGGPGVSSGDEPPSDTTAELNQSVVEGGLSLLTGVLRVVQDRQAPEVSGFLAPLSQVAAAAPSIGLSDSLFEIVLDNILELLALAFLLDPSAVTVPDQTGTACAEAVRRAQGLVAPRFALPWGCAAGSPVVLESLVSVCVETLRVQEQRASVKAAERAQRQIADRADLGRRNSVGVEDRSVDRALRMAHLVIAFSVPPAISNSLSPGVTQVETLVNESPSFQTLQQSLHLPSLLSVLLQSKPGARVTPENPLPLLALVPLVLSWAGRFPAHFDSSLAQLQVTELEVAVKLAACNRILAIPLLRATCLFSAMRIVTVSACLDEASFRQKVMGQLAALCGTPEGIAGIGRFLDDVLGGLGDLLFALKPPNSTDPRSPDHRGAQRALVHLMGLRGGSPSMRGAVRIFGGGREGLGSCRLPRPQRYHALLRRSLWPCAFLGAHPGGGGAYGALCGASLANGGVESGSQTPVPPDEEAMTRALCARVALFLNSLQLPPPPSAAEMQQQQQPETLGVHAAIWRCILQTPQDTRSALASFGFGGQFSS</sequence>
<keyword evidence="2" id="KW-0813">Transport</keyword>
<name>A0A0G4IEH2_9ALVE</name>
<dbReference type="SUPFAM" id="SSF48371">
    <property type="entry name" value="ARM repeat"/>
    <property type="match status" value="1"/>
</dbReference>
<evidence type="ECO:0000256" key="2">
    <source>
        <dbReference type="ARBA" id="ARBA00022448"/>
    </source>
</evidence>
<reference evidence="6" key="1">
    <citation type="submission" date="2014-11" db="EMBL/GenBank/DDBJ databases">
        <authorList>
            <person name="Otto D Thomas"/>
            <person name="Naeem Raeece"/>
        </authorList>
    </citation>
    <scope>NUCLEOTIDE SEQUENCE</scope>
</reference>
<dbReference type="GO" id="GO:0006606">
    <property type="term" value="P:protein import into nucleus"/>
    <property type="evidence" value="ECO:0007669"/>
    <property type="project" value="TreeGrafter"/>
</dbReference>
<evidence type="ECO:0000313" key="6">
    <source>
        <dbReference type="EMBL" id="CEM55529.1"/>
    </source>
</evidence>
<keyword evidence="3" id="KW-0539">Nucleus</keyword>
<feature type="region of interest" description="Disordered" evidence="4">
    <location>
        <begin position="730"/>
        <end position="766"/>
    </location>
</feature>
<gene>
    <name evidence="6" type="ORF">Cvel_13623</name>
</gene>
<organism evidence="6">
    <name type="scientific">Chromera velia CCMP2878</name>
    <dbReference type="NCBI Taxonomy" id="1169474"/>
    <lineage>
        <taxon>Eukaryota</taxon>
        <taxon>Sar</taxon>
        <taxon>Alveolata</taxon>
        <taxon>Colpodellida</taxon>
        <taxon>Chromeraceae</taxon>
        <taxon>Chromera</taxon>
    </lineage>
</organism>
<dbReference type="Gene3D" id="1.25.10.10">
    <property type="entry name" value="Leucine-rich Repeat Variant"/>
    <property type="match status" value="1"/>
</dbReference>
<dbReference type="VEuPathDB" id="CryptoDB:Cvel_13623"/>
<dbReference type="InterPro" id="IPR016024">
    <property type="entry name" value="ARM-type_fold"/>
</dbReference>
<feature type="domain" description="Importin N-terminal" evidence="5">
    <location>
        <begin position="27"/>
        <end position="108"/>
    </location>
</feature>
<dbReference type="GO" id="GO:0005635">
    <property type="term" value="C:nuclear envelope"/>
    <property type="evidence" value="ECO:0007669"/>
    <property type="project" value="TreeGrafter"/>
</dbReference>
<comment type="subcellular location">
    <subcellularLocation>
        <location evidence="1">Nucleus</location>
    </subcellularLocation>
</comment>
<evidence type="ECO:0000256" key="4">
    <source>
        <dbReference type="SAM" id="MobiDB-lite"/>
    </source>
</evidence>
<protein>
    <recommendedName>
        <fullName evidence="5">Importin N-terminal domain-containing protein</fullName>
    </recommendedName>
</protein>
<feature type="region of interest" description="Disordered" evidence="4">
    <location>
        <begin position="874"/>
        <end position="894"/>
    </location>
</feature>
<dbReference type="EMBL" id="CDMZ01005885">
    <property type="protein sequence ID" value="CEM55529.1"/>
    <property type="molecule type" value="Genomic_DNA"/>
</dbReference>
<evidence type="ECO:0000256" key="3">
    <source>
        <dbReference type="ARBA" id="ARBA00023242"/>
    </source>
</evidence>
<dbReference type="PANTHER" id="PTHR10997">
    <property type="entry name" value="IMPORTIN-7, 8, 11"/>
    <property type="match status" value="1"/>
</dbReference>
<accession>A0A0G4IEH2</accession>
<feature type="compositionally biased region" description="Low complexity" evidence="4">
    <location>
        <begin position="730"/>
        <end position="751"/>
    </location>
</feature>
<dbReference type="PANTHER" id="PTHR10997:SF7">
    <property type="entry name" value="IMPORTIN-11"/>
    <property type="match status" value="1"/>
</dbReference>
<dbReference type="PROSITE" id="PS50166">
    <property type="entry name" value="IMPORTIN_B_NT"/>
    <property type="match status" value="1"/>
</dbReference>
<evidence type="ECO:0000259" key="5">
    <source>
        <dbReference type="PROSITE" id="PS50166"/>
    </source>
</evidence>
<evidence type="ECO:0000256" key="1">
    <source>
        <dbReference type="ARBA" id="ARBA00004123"/>
    </source>
</evidence>
<dbReference type="GO" id="GO:0005829">
    <property type="term" value="C:cytosol"/>
    <property type="evidence" value="ECO:0007669"/>
    <property type="project" value="TreeGrafter"/>
</dbReference>